<evidence type="ECO:0000256" key="2">
    <source>
        <dbReference type="ARBA" id="ARBA00009272"/>
    </source>
</evidence>
<dbReference type="Pfam" id="PF02049">
    <property type="entry name" value="FliE"/>
    <property type="match status" value="1"/>
</dbReference>
<keyword evidence="3 4" id="KW-0975">Bacterial flagellum</keyword>
<evidence type="ECO:0000256" key="5">
    <source>
        <dbReference type="NCBIfam" id="TIGR00205"/>
    </source>
</evidence>
<dbReference type="PANTHER" id="PTHR34653">
    <property type="match status" value="1"/>
</dbReference>
<protein>
    <recommendedName>
        <fullName evidence="4 5">Flagellar hook-basal body complex protein FliE</fullName>
    </recommendedName>
</protein>
<keyword evidence="6" id="KW-0969">Cilium</keyword>
<sequence>MQVASISQFIAPSAIASIEPLANAAAPAQSFGNMVSQGLAQVNEQLQTSQADLQALATGEVQNLHQVMIRMEESRLSFQLMLQVRNRLLESYQDIMKMQI</sequence>
<comment type="similarity">
    <text evidence="2 4">Belongs to the FliE family.</text>
</comment>
<keyword evidence="7" id="KW-1185">Reference proteome</keyword>
<keyword evidence="6" id="KW-0966">Cell projection</keyword>
<comment type="subcellular location">
    <subcellularLocation>
        <location evidence="1 4">Bacterial flagellum basal body</location>
    </subcellularLocation>
</comment>
<dbReference type="HAMAP" id="MF_00724">
    <property type="entry name" value="FliE"/>
    <property type="match status" value="1"/>
</dbReference>
<keyword evidence="6" id="KW-0282">Flagellum</keyword>
<gene>
    <name evidence="4 6" type="primary">fliE</name>
    <name evidence="6" type="ORF">H8L47_26490</name>
</gene>
<reference evidence="6 7" key="1">
    <citation type="submission" date="2020-08" db="EMBL/GenBank/DDBJ databases">
        <title>Novel species isolated from subtropical streams in China.</title>
        <authorList>
            <person name="Lu H."/>
        </authorList>
    </citation>
    <scope>NUCLEOTIDE SEQUENCE [LARGE SCALE GENOMIC DNA]</scope>
    <source>
        <strain evidence="6 7">NL8W</strain>
    </source>
</reference>
<comment type="caution">
    <text evidence="6">The sequence shown here is derived from an EMBL/GenBank/DDBJ whole genome shotgun (WGS) entry which is preliminary data.</text>
</comment>
<dbReference type="EMBL" id="JACOFX010000024">
    <property type="protein sequence ID" value="MBC3911127.1"/>
    <property type="molecule type" value="Genomic_DNA"/>
</dbReference>
<dbReference type="InterPro" id="IPR001624">
    <property type="entry name" value="FliE"/>
</dbReference>
<dbReference type="Proteomes" id="UP000646911">
    <property type="component" value="Unassembled WGS sequence"/>
</dbReference>
<evidence type="ECO:0000313" key="6">
    <source>
        <dbReference type="EMBL" id="MBC3911127.1"/>
    </source>
</evidence>
<dbReference type="PANTHER" id="PTHR34653:SF1">
    <property type="entry name" value="FLAGELLAR HOOK-BASAL BODY COMPLEX PROTEIN FLIE"/>
    <property type="match status" value="1"/>
</dbReference>
<proteinExistence type="inferred from homology"/>
<evidence type="ECO:0000256" key="3">
    <source>
        <dbReference type="ARBA" id="ARBA00023143"/>
    </source>
</evidence>
<name>A0ABR6ZHA9_9BURK</name>
<dbReference type="NCBIfam" id="TIGR00205">
    <property type="entry name" value="fliE"/>
    <property type="match status" value="1"/>
</dbReference>
<dbReference type="RefSeq" id="WP_186956838.1">
    <property type="nucleotide sequence ID" value="NZ_JACOFX010000024.1"/>
</dbReference>
<evidence type="ECO:0000313" key="7">
    <source>
        <dbReference type="Proteomes" id="UP000646911"/>
    </source>
</evidence>
<organism evidence="6 7">
    <name type="scientific">Undibacterium umbellatum</name>
    <dbReference type="NCBI Taxonomy" id="2762300"/>
    <lineage>
        <taxon>Bacteria</taxon>
        <taxon>Pseudomonadati</taxon>
        <taxon>Pseudomonadota</taxon>
        <taxon>Betaproteobacteria</taxon>
        <taxon>Burkholderiales</taxon>
        <taxon>Oxalobacteraceae</taxon>
        <taxon>Undibacterium</taxon>
    </lineage>
</organism>
<evidence type="ECO:0000256" key="4">
    <source>
        <dbReference type="HAMAP-Rule" id="MF_00724"/>
    </source>
</evidence>
<evidence type="ECO:0000256" key="1">
    <source>
        <dbReference type="ARBA" id="ARBA00004117"/>
    </source>
</evidence>
<accession>A0ABR6ZHA9</accession>
<dbReference type="PRINTS" id="PR01006">
    <property type="entry name" value="FLGHOOKFLIE"/>
</dbReference>